<name>A0A520S1C3_9GAMM</name>
<dbReference type="SUPFAM" id="SSF48452">
    <property type="entry name" value="TPR-like"/>
    <property type="match status" value="1"/>
</dbReference>
<proteinExistence type="predicted"/>
<evidence type="ECO:0000256" key="2">
    <source>
        <dbReference type="SAM" id="Phobius"/>
    </source>
</evidence>
<dbReference type="InterPro" id="IPR023155">
    <property type="entry name" value="Cyt_c-552/4"/>
</dbReference>
<keyword evidence="1" id="KW-0732">Signal</keyword>
<dbReference type="InterPro" id="IPR011990">
    <property type="entry name" value="TPR-like_helical_dom_sf"/>
</dbReference>
<keyword evidence="2" id="KW-0472">Membrane</keyword>
<feature type="transmembrane region" description="Helical" evidence="2">
    <location>
        <begin position="66"/>
        <end position="91"/>
    </location>
</feature>
<organism evidence="4 5">
    <name type="scientific">OM182 bacterium</name>
    <dbReference type="NCBI Taxonomy" id="2510334"/>
    <lineage>
        <taxon>Bacteria</taxon>
        <taxon>Pseudomonadati</taxon>
        <taxon>Pseudomonadota</taxon>
        <taxon>Gammaproteobacteria</taxon>
        <taxon>OMG group</taxon>
        <taxon>OM182 clade</taxon>
    </lineage>
</organism>
<evidence type="ECO:0000259" key="3">
    <source>
        <dbReference type="Pfam" id="PF13435"/>
    </source>
</evidence>
<accession>A0A520S1C3</accession>
<feature type="transmembrane region" description="Helical" evidence="2">
    <location>
        <begin position="103"/>
        <end position="124"/>
    </location>
</feature>
<keyword evidence="2" id="KW-1133">Transmembrane helix</keyword>
<dbReference type="GO" id="GO:0016491">
    <property type="term" value="F:oxidoreductase activity"/>
    <property type="evidence" value="ECO:0007669"/>
    <property type="project" value="TreeGrafter"/>
</dbReference>
<dbReference type="AlphaFoldDB" id="A0A520S1C3"/>
<feature type="transmembrane region" description="Helical" evidence="2">
    <location>
        <begin position="172"/>
        <end position="191"/>
    </location>
</feature>
<sequence>MSQVDKTVVSPGLRKLLIVLFFLFAVLIVDSVYLSSITFLEWIEEITAVGDSGPIEDPSPTYQGTVYQFAFLAHLILGFVVIIPTIIFIFLHLRKAINRPNRLAVRLGLLLFLTVVLLLVSGILLTRGLPGFEIVHPTKREVMYWLHVVTPLLACWLFVMHRLAGSRIRWRVGGLVVSLSLVVSVGVFVFVEAPVKPAPEGNFLPSLARTDTGLLIPSNALMREDYCASCHSDIHAQWEVSAHRFSSFNNPAYLFSVRNTRQAALLNDGDVRASRFCAGCHDPVPLFSGAFDEVDFDDENHPTAHAGITCVSCHAIEQLGSPRGNADYVIAAPEEYPFAFSDNTYLSFINGLLIKGKPQLHKDTFLKPLHKSSEFCGTCHKVHIPEVLNKYKWLRGQNHYDSFLLSGVSGHGVQSFYYPGKAIDNCSECHMPLVKSQDFGASVNDDSTFLTVHGHQFPAANTAIPYLLGMPDDVNEAHERMLKDSLRVDIFGIRAGSDIDVPIVAPIRPELLSLEAGNVYLLDIVIRSLTIGHLFTEGTADSNQVWLEVIVTQDGEVIGNSGLIDIENGRLDPLSHLVNAYVLDREGNRIDRRNAEDIFTKLYDHQIPPGAADTVHYRLEMPERVQDDVTVTAKLKYRKFDTTYLQAFQGDEFTKNDLPIVTIAEDSVLFSSAVAVAGENVWQRWNDYGIGMLRKGAYRQAESAFQKVRDLGRPEGPLNLSRVFIKEGRLEEAAISLKEAASKGAYPWSVTWFSALVDMQNGEFDSAIEGLLALVKTQFNDARQRGFDFSLDYRLQNKLAQAYFEKSKMEEQDEIWRNKAEAHYTAALALDPENAEAHYGLSQLYALSGSTQLATQHRKLHEDYRVDDNAHDLAIAIARKNDPAANFAAESIVIYNLDR</sequence>
<dbReference type="Pfam" id="PF13435">
    <property type="entry name" value="Cytochrome_C554"/>
    <property type="match status" value="1"/>
</dbReference>
<dbReference type="Gene3D" id="1.10.1130.10">
    <property type="entry name" value="Flavocytochrome C3, Chain A"/>
    <property type="match status" value="1"/>
</dbReference>
<evidence type="ECO:0000313" key="4">
    <source>
        <dbReference type="EMBL" id="RZO76273.1"/>
    </source>
</evidence>
<comment type="caution">
    <text evidence="4">The sequence shown here is derived from an EMBL/GenBank/DDBJ whole genome shotgun (WGS) entry which is preliminary data.</text>
</comment>
<dbReference type="Proteomes" id="UP000316199">
    <property type="component" value="Unassembled WGS sequence"/>
</dbReference>
<evidence type="ECO:0000313" key="5">
    <source>
        <dbReference type="Proteomes" id="UP000316199"/>
    </source>
</evidence>
<dbReference type="EMBL" id="SHAG01000014">
    <property type="protein sequence ID" value="RZO76273.1"/>
    <property type="molecule type" value="Genomic_DNA"/>
</dbReference>
<reference evidence="4 5" key="1">
    <citation type="submission" date="2019-02" db="EMBL/GenBank/DDBJ databases">
        <title>Prokaryotic population dynamics and viral predation in marine succession experiment using metagenomics: the confinement effect.</title>
        <authorList>
            <person name="Haro-Moreno J.M."/>
            <person name="Rodriguez-Valera F."/>
            <person name="Lopez-Perez M."/>
        </authorList>
    </citation>
    <scope>NUCLEOTIDE SEQUENCE [LARGE SCALE GENOMIC DNA]</scope>
    <source>
        <strain evidence="4">MED-G157</strain>
    </source>
</reference>
<feature type="transmembrane region" description="Helical" evidence="2">
    <location>
        <begin position="16"/>
        <end position="34"/>
    </location>
</feature>
<protein>
    <recommendedName>
        <fullName evidence="3">Cytochrome c-552/4 domain-containing protein</fullName>
    </recommendedName>
</protein>
<dbReference type="Gene3D" id="1.25.40.10">
    <property type="entry name" value="Tetratricopeptide repeat domain"/>
    <property type="match status" value="1"/>
</dbReference>
<gene>
    <name evidence="4" type="ORF">EVA68_04665</name>
</gene>
<dbReference type="InterPro" id="IPR051829">
    <property type="entry name" value="Multiheme_Cytochr_ET"/>
</dbReference>
<dbReference type="InterPro" id="IPR036280">
    <property type="entry name" value="Multihaem_cyt_sf"/>
</dbReference>
<dbReference type="SUPFAM" id="SSF48695">
    <property type="entry name" value="Multiheme cytochromes"/>
    <property type="match status" value="1"/>
</dbReference>
<dbReference type="PANTHER" id="PTHR35038:SF5">
    <property type="entry name" value="CYTOCHROME C-TYPE PROTEIN NRFB"/>
    <property type="match status" value="1"/>
</dbReference>
<feature type="transmembrane region" description="Helical" evidence="2">
    <location>
        <begin position="144"/>
        <end position="160"/>
    </location>
</feature>
<dbReference type="PANTHER" id="PTHR35038">
    <property type="entry name" value="DISSIMILATORY SULFITE REDUCTASE SIRA"/>
    <property type="match status" value="1"/>
</dbReference>
<keyword evidence="2" id="KW-0812">Transmembrane</keyword>
<dbReference type="Pfam" id="PF13432">
    <property type="entry name" value="TPR_16"/>
    <property type="match status" value="1"/>
</dbReference>
<feature type="domain" description="Cytochrome c-552/4" evidence="3">
    <location>
        <begin position="227"/>
        <end position="314"/>
    </location>
</feature>
<evidence type="ECO:0000256" key="1">
    <source>
        <dbReference type="ARBA" id="ARBA00022729"/>
    </source>
</evidence>